<protein>
    <submittedName>
        <fullName evidence="1">Uncharacterized protein</fullName>
    </submittedName>
</protein>
<dbReference type="EMBL" id="CM044706">
    <property type="protein sequence ID" value="KAI5656202.1"/>
    <property type="molecule type" value="Genomic_DNA"/>
</dbReference>
<gene>
    <name evidence="1" type="ORF">M9H77_24995</name>
</gene>
<reference evidence="2" key="1">
    <citation type="journal article" date="2023" name="Nat. Plants">
        <title>Single-cell RNA sequencing provides a high-resolution roadmap for understanding the multicellular compartmentation of specialized metabolism.</title>
        <authorList>
            <person name="Sun S."/>
            <person name="Shen X."/>
            <person name="Li Y."/>
            <person name="Li Y."/>
            <person name="Wang S."/>
            <person name="Li R."/>
            <person name="Zhang H."/>
            <person name="Shen G."/>
            <person name="Guo B."/>
            <person name="Wei J."/>
            <person name="Xu J."/>
            <person name="St-Pierre B."/>
            <person name="Chen S."/>
            <person name="Sun C."/>
        </authorList>
    </citation>
    <scope>NUCLEOTIDE SEQUENCE [LARGE SCALE GENOMIC DNA]</scope>
</reference>
<comment type="caution">
    <text evidence="1">The sequence shown here is derived from an EMBL/GenBank/DDBJ whole genome shotgun (WGS) entry which is preliminary data.</text>
</comment>
<accession>A0ACC0A5P6</accession>
<proteinExistence type="predicted"/>
<evidence type="ECO:0000313" key="2">
    <source>
        <dbReference type="Proteomes" id="UP001060085"/>
    </source>
</evidence>
<name>A0ACC0A5P6_CATRO</name>
<dbReference type="Proteomes" id="UP001060085">
    <property type="component" value="Linkage Group LG06"/>
</dbReference>
<keyword evidence="2" id="KW-1185">Reference proteome</keyword>
<evidence type="ECO:0000313" key="1">
    <source>
        <dbReference type="EMBL" id="KAI5656202.1"/>
    </source>
</evidence>
<sequence>MDIAVSKGFQVPAFAGSSSVLRKSTGNTSLGFNRTSWADKVGVSSSRLQTVVKAQERPTWLPGLDPPPYLDGTLPGDFGFDPLGLGEDPESLRWYVQAELVHSRFAMAGVVGILVTDLLRVTGISNLPVWYEAGATKFSFASTRTLFIVQMLLMGFVETKRYMDFLSPGSQAKDGTFFGIEAALEGLEPGYPGGPLLNPLGLAKDIKNAQEWKLKEIKNGRLAMVAMLGIFVQASVTHVGPIENLLEHLSNPWHKTIIQTLAAASP</sequence>
<organism evidence="1 2">
    <name type="scientific">Catharanthus roseus</name>
    <name type="common">Madagascar periwinkle</name>
    <name type="synonym">Vinca rosea</name>
    <dbReference type="NCBI Taxonomy" id="4058"/>
    <lineage>
        <taxon>Eukaryota</taxon>
        <taxon>Viridiplantae</taxon>
        <taxon>Streptophyta</taxon>
        <taxon>Embryophyta</taxon>
        <taxon>Tracheophyta</taxon>
        <taxon>Spermatophyta</taxon>
        <taxon>Magnoliopsida</taxon>
        <taxon>eudicotyledons</taxon>
        <taxon>Gunneridae</taxon>
        <taxon>Pentapetalae</taxon>
        <taxon>asterids</taxon>
        <taxon>lamiids</taxon>
        <taxon>Gentianales</taxon>
        <taxon>Apocynaceae</taxon>
        <taxon>Rauvolfioideae</taxon>
        <taxon>Vinceae</taxon>
        <taxon>Catharanthinae</taxon>
        <taxon>Catharanthus</taxon>
    </lineage>
</organism>